<dbReference type="Pfam" id="PF07883">
    <property type="entry name" value="Cupin_2"/>
    <property type="match status" value="1"/>
</dbReference>
<feature type="domain" description="Cupin type-2" evidence="1">
    <location>
        <begin position="60"/>
        <end position="125"/>
    </location>
</feature>
<proteinExistence type="predicted"/>
<name>A0A239EM86_9BACT</name>
<evidence type="ECO:0000313" key="2">
    <source>
        <dbReference type="EMBL" id="SNS45737.1"/>
    </source>
</evidence>
<dbReference type="SUPFAM" id="SSF51182">
    <property type="entry name" value="RmlC-like cupins"/>
    <property type="match status" value="1"/>
</dbReference>
<dbReference type="AlphaFoldDB" id="A0A239EM86"/>
<keyword evidence="3" id="KW-1185">Reference proteome</keyword>
<accession>A0A239EM86</accession>
<protein>
    <submittedName>
        <fullName evidence="2">Cupin domain-containing protein</fullName>
    </submittedName>
</protein>
<reference evidence="2 3" key="1">
    <citation type="submission" date="2017-06" db="EMBL/GenBank/DDBJ databases">
        <authorList>
            <person name="Kim H.J."/>
            <person name="Triplett B.A."/>
        </authorList>
    </citation>
    <scope>NUCLEOTIDE SEQUENCE [LARGE SCALE GENOMIC DNA]</scope>
    <source>
        <strain evidence="2 3">DSM 18704</strain>
    </source>
</reference>
<dbReference type="EMBL" id="FZOU01000001">
    <property type="protein sequence ID" value="SNS45737.1"/>
    <property type="molecule type" value="Genomic_DNA"/>
</dbReference>
<dbReference type="InterPro" id="IPR014710">
    <property type="entry name" value="RmlC-like_jellyroll"/>
</dbReference>
<dbReference type="InterPro" id="IPR011051">
    <property type="entry name" value="RmlC_Cupin_sf"/>
</dbReference>
<dbReference type="InterPro" id="IPR013096">
    <property type="entry name" value="Cupin_2"/>
</dbReference>
<dbReference type="Proteomes" id="UP000198356">
    <property type="component" value="Unassembled WGS sequence"/>
</dbReference>
<evidence type="ECO:0000259" key="1">
    <source>
        <dbReference type="Pfam" id="PF07883"/>
    </source>
</evidence>
<sequence>MAARGTIPGVSLDDKLVLDATKVYPFESLPVKRTATGGEGRDVLHGVTATGEAIALHESMLPPGAPPNPAHRIAHSEVIMIQQGTVELTHDGVTEMAGPGGVLFVALGTLHQMRNTGPTPARYFVLAIGGDVKP</sequence>
<organism evidence="2 3">
    <name type="scientific">Granulicella rosea</name>
    <dbReference type="NCBI Taxonomy" id="474952"/>
    <lineage>
        <taxon>Bacteria</taxon>
        <taxon>Pseudomonadati</taxon>
        <taxon>Acidobacteriota</taxon>
        <taxon>Terriglobia</taxon>
        <taxon>Terriglobales</taxon>
        <taxon>Acidobacteriaceae</taxon>
        <taxon>Granulicella</taxon>
    </lineage>
</organism>
<evidence type="ECO:0000313" key="3">
    <source>
        <dbReference type="Proteomes" id="UP000198356"/>
    </source>
</evidence>
<gene>
    <name evidence="2" type="ORF">SAMN05421770_1011056</name>
</gene>
<dbReference type="Gene3D" id="2.60.120.10">
    <property type="entry name" value="Jelly Rolls"/>
    <property type="match status" value="1"/>
</dbReference>